<dbReference type="PROSITE" id="PS51257">
    <property type="entry name" value="PROKAR_LIPOPROTEIN"/>
    <property type="match status" value="1"/>
</dbReference>
<proteinExistence type="predicted"/>
<organism evidence="2 3">
    <name type="scientific">Nocardia iowensis</name>
    <dbReference type="NCBI Taxonomy" id="204891"/>
    <lineage>
        <taxon>Bacteria</taxon>
        <taxon>Bacillati</taxon>
        <taxon>Actinomycetota</taxon>
        <taxon>Actinomycetes</taxon>
        <taxon>Mycobacteriales</taxon>
        <taxon>Nocardiaceae</taxon>
        <taxon>Nocardia</taxon>
    </lineage>
</organism>
<dbReference type="Proteomes" id="UP000694257">
    <property type="component" value="Chromosome"/>
</dbReference>
<evidence type="ECO:0000313" key="3">
    <source>
        <dbReference type="Proteomes" id="UP000694257"/>
    </source>
</evidence>
<evidence type="ECO:0000313" key="2">
    <source>
        <dbReference type="EMBL" id="QXN95136.1"/>
    </source>
</evidence>
<dbReference type="EMBL" id="CP078145">
    <property type="protein sequence ID" value="QXN95136.1"/>
    <property type="molecule type" value="Genomic_DNA"/>
</dbReference>
<accession>A0ABX8S170</accession>
<name>A0ABX8S170_NOCIO</name>
<feature type="signal peptide" evidence="1">
    <location>
        <begin position="1"/>
        <end position="25"/>
    </location>
</feature>
<feature type="chain" id="PRO_5046052284" evidence="1">
    <location>
        <begin position="26"/>
        <end position="184"/>
    </location>
</feature>
<sequence>MMIQKGAVMIPFSVRNAGLAVIALAGLLTGCSSGTTPEAARTAPAAPFADCAPLSTQQISDAVHADRLIAQHTLPACRWAAQIGAGGADISFTFSATDSLQQLWDRARSDGFQTEHMVITKHALGTVTATAFYVRDPHDPTGCAVVAASNGAITWRVQNLSRTTSLDPCAASLELATMMVDLSP</sequence>
<protein>
    <submittedName>
        <fullName evidence="2">DUF3558 domain-containing protein</fullName>
    </submittedName>
</protein>
<evidence type="ECO:0000256" key="1">
    <source>
        <dbReference type="SAM" id="SignalP"/>
    </source>
</evidence>
<dbReference type="Pfam" id="PF12079">
    <property type="entry name" value="DUF3558"/>
    <property type="match status" value="1"/>
</dbReference>
<gene>
    <name evidence="2" type="ORF">KV110_20100</name>
</gene>
<dbReference type="InterPro" id="IPR024520">
    <property type="entry name" value="DUF3558"/>
</dbReference>
<reference evidence="2 3" key="1">
    <citation type="submission" date="2021-07" db="EMBL/GenBank/DDBJ databases">
        <title>Whole Genome Sequence of Nocardia Iowensis.</title>
        <authorList>
            <person name="Lamm A."/>
            <person name="Collins-Fairclough A.M."/>
            <person name="Bunk B."/>
            <person name="Sproer C."/>
        </authorList>
    </citation>
    <scope>NUCLEOTIDE SEQUENCE [LARGE SCALE GENOMIC DNA]</scope>
    <source>
        <strain evidence="2 3">NRRL 5646</strain>
    </source>
</reference>
<keyword evidence="1" id="KW-0732">Signal</keyword>
<keyword evidence="3" id="KW-1185">Reference proteome</keyword>